<evidence type="ECO:0000256" key="8">
    <source>
        <dbReference type="SAM" id="Phobius"/>
    </source>
</evidence>
<evidence type="ECO:0000256" key="1">
    <source>
        <dbReference type="ARBA" id="ARBA00004651"/>
    </source>
</evidence>
<gene>
    <name evidence="10" type="ORF">Q5H92_02700</name>
</gene>
<feature type="transmembrane region" description="Helical" evidence="8">
    <location>
        <begin position="268"/>
        <end position="285"/>
    </location>
</feature>
<evidence type="ECO:0000256" key="3">
    <source>
        <dbReference type="ARBA" id="ARBA00022676"/>
    </source>
</evidence>
<feature type="transmembrane region" description="Helical" evidence="8">
    <location>
        <begin position="80"/>
        <end position="102"/>
    </location>
</feature>
<feature type="transmembrane region" description="Helical" evidence="8">
    <location>
        <begin position="108"/>
        <end position="129"/>
    </location>
</feature>
<keyword evidence="3 10" id="KW-0328">Glycosyltransferase</keyword>
<evidence type="ECO:0000256" key="2">
    <source>
        <dbReference type="ARBA" id="ARBA00022475"/>
    </source>
</evidence>
<evidence type="ECO:0000313" key="11">
    <source>
        <dbReference type="Proteomes" id="UP001167796"/>
    </source>
</evidence>
<dbReference type="Proteomes" id="UP001167796">
    <property type="component" value="Unassembled WGS sequence"/>
</dbReference>
<keyword evidence="11" id="KW-1185">Reference proteome</keyword>
<dbReference type="EC" id="2.4.-.-" evidence="10"/>
<sequence>MTGAILYVPYLAKLPDGIHAWAQADRLALAINFYDYGFQFFTPRTSNLSSIGGITGVEFPLQAYLAALGGLVFGRENIGILFRLLDVAMVLLGFFYLFRLVYERTGNFVAGLVPGVFLLVSPAFGFYAVSTLPDPFSLSLSFIGYYYWLRFMDRRQFADLLTALLVLGLAALIKTTVLLHLGAVLGITSLWCFLYPDLLSFRQRLYFLGVALGVLGAIAGVYFRTQYLNATYQSSMFLAEARPITDPQTRHEVVRNVHNMWSGQYAALWQYAALGIAGGLLVVFARRNLRHYLPLTLLLLAALAVAGLFVQLMGAQFRDHDYYMICSLFPPAILLLLLALLNLGRYQGTVGRIMRLGLAVLVVFSLVRAYKHLHRRMSDDYPPFTPYGHLWMRGGAAELARLHVPATATILLFNEPAPNLGPVYFDRRGQIWQAPDTAQVTADALLKRMAIDHLDYLIMAPAVYARLAPQHAALAAGFELVGQQPAVVLRRRNHRQPW</sequence>
<evidence type="ECO:0000313" key="10">
    <source>
        <dbReference type="EMBL" id="MDO7845250.1"/>
    </source>
</evidence>
<keyword evidence="2" id="KW-1003">Cell membrane</keyword>
<organism evidence="10 11">
    <name type="scientific">Hymenobacter mellowenesis</name>
    <dbReference type="NCBI Taxonomy" id="3063995"/>
    <lineage>
        <taxon>Bacteria</taxon>
        <taxon>Pseudomonadati</taxon>
        <taxon>Bacteroidota</taxon>
        <taxon>Cytophagia</taxon>
        <taxon>Cytophagales</taxon>
        <taxon>Hymenobacteraceae</taxon>
        <taxon>Hymenobacter</taxon>
    </lineage>
</organism>
<comment type="caution">
    <text evidence="10">The sequence shown here is derived from an EMBL/GenBank/DDBJ whole genome shotgun (WGS) entry which is preliminary data.</text>
</comment>
<dbReference type="EMBL" id="JAUQSX010000001">
    <property type="protein sequence ID" value="MDO7845250.1"/>
    <property type="molecule type" value="Genomic_DNA"/>
</dbReference>
<dbReference type="InterPro" id="IPR038731">
    <property type="entry name" value="RgtA/B/C-like"/>
</dbReference>
<protein>
    <submittedName>
        <fullName evidence="10">Glycosyltransferase family 39 protein</fullName>
        <ecNumber evidence="10">2.4.-.-</ecNumber>
    </submittedName>
</protein>
<feature type="transmembrane region" description="Helical" evidence="8">
    <location>
        <begin position="353"/>
        <end position="370"/>
    </location>
</feature>
<dbReference type="PANTHER" id="PTHR33908">
    <property type="entry name" value="MANNOSYLTRANSFERASE YKCB-RELATED"/>
    <property type="match status" value="1"/>
</dbReference>
<feature type="transmembrane region" description="Helical" evidence="8">
    <location>
        <begin position="157"/>
        <end position="173"/>
    </location>
</feature>
<evidence type="ECO:0000256" key="7">
    <source>
        <dbReference type="ARBA" id="ARBA00023136"/>
    </source>
</evidence>
<keyword evidence="6 8" id="KW-1133">Transmembrane helix</keyword>
<dbReference type="InterPro" id="IPR050297">
    <property type="entry name" value="LipidA_mod_glycosyltrf_83"/>
</dbReference>
<reference evidence="10" key="1">
    <citation type="submission" date="2023-07" db="EMBL/GenBank/DDBJ databases">
        <authorList>
            <person name="Kim M.K."/>
        </authorList>
    </citation>
    <scope>NUCLEOTIDE SEQUENCE</scope>
    <source>
        <strain evidence="10">M29</strain>
    </source>
</reference>
<keyword evidence="7 8" id="KW-0472">Membrane</keyword>
<evidence type="ECO:0000256" key="5">
    <source>
        <dbReference type="ARBA" id="ARBA00022692"/>
    </source>
</evidence>
<evidence type="ECO:0000259" key="9">
    <source>
        <dbReference type="Pfam" id="PF13231"/>
    </source>
</evidence>
<dbReference type="RefSeq" id="WP_305010217.1">
    <property type="nucleotide sequence ID" value="NZ_JAUQSX010000001.1"/>
</dbReference>
<dbReference type="PANTHER" id="PTHR33908:SF11">
    <property type="entry name" value="MEMBRANE PROTEIN"/>
    <property type="match status" value="1"/>
</dbReference>
<dbReference type="Pfam" id="PF13231">
    <property type="entry name" value="PMT_2"/>
    <property type="match status" value="1"/>
</dbReference>
<keyword evidence="4 10" id="KW-0808">Transferase</keyword>
<feature type="transmembrane region" description="Helical" evidence="8">
    <location>
        <begin position="205"/>
        <end position="223"/>
    </location>
</feature>
<name>A0ABT9A5Y2_9BACT</name>
<accession>A0ABT9A5Y2</accession>
<dbReference type="GO" id="GO:0016757">
    <property type="term" value="F:glycosyltransferase activity"/>
    <property type="evidence" value="ECO:0007669"/>
    <property type="project" value="UniProtKB-KW"/>
</dbReference>
<evidence type="ECO:0000256" key="6">
    <source>
        <dbReference type="ARBA" id="ARBA00022989"/>
    </source>
</evidence>
<proteinExistence type="predicted"/>
<feature type="domain" description="Glycosyltransferase RgtA/B/C/D-like" evidence="9">
    <location>
        <begin position="60"/>
        <end position="215"/>
    </location>
</feature>
<feature type="transmembrane region" description="Helical" evidence="8">
    <location>
        <begin position="292"/>
        <end position="310"/>
    </location>
</feature>
<keyword evidence="5 8" id="KW-0812">Transmembrane</keyword>
<feature type="transmembrane region" description="Helical" evidence="8">
    <location>
        <begin position="322"/>
        <end position="341"/>
    </location>
</feature>
<evidence type="ECO:0000256" key="4">
    <source>
        <dbReference type="ARBA" id="ARBA00022679"/>
    </source>
</evidence>
<comment type="subcellular location">
    <subcellularLocation>
        <location evidence="1">Cell membrane</location>
        <topology evidence="1">Multi-pass membrane protein</topology>
    </subcellularLocation>
</comment>